<dbReference type="OrthoDB" id="1646880at2"/>
<dbReference type="InterPro" id="IPR007492">
    <property type="entry name" value="LytTR_DNA-bd_dom"/>
</dbReference>
<proteinExistence type="predicted"/>
<dbReference type="GO" id="GO:0003677">
    <property type="term" value="F:DNA binding"/>
    <property type="evidence" value="ECO:0007669"/>
    <property type="project" value="UniProtKB-KW"/>
</dbReference>
<organism evidence="4 5">
    <name type="scientific">Chitinophaga flava</name>
    <dbReference type="NCBI Taxonomy" id="2259036"/>
    <lineage>
        <taxon>Bacteria</taxon>
        <taxon>Pseudomonadati</taxon>
        <taxon>Bacteroidota</taxon>
        <taxon>Chitinophagia</taxon>
        <taxon>Chitinophagales</taxon>
        <taxon>Chitinophagaceae</taxon>
        <taxon>Chitinophaga</taxon>
    </lineage>
</organism>
<sequence>MKCIVVDDEPFALALTQRYIEQTPLLQLSGRFTNPYKAMDYLLREEVDLLFLDINMPGLSGMHLLASLPVPPMVIFTTAYPEFGAESYEYNALDYLLKPINYPRFLKAVNKAIAATNTKPASTKASEEIIIKSGQQLHRIKTDSILYIEAAGNYMCFHTQEKKLLALMNMSELLELLPAQDFIRIHKSYVISLPQVTMYEKNMVSLHQVTLPVGMTYRQQFLDRLNKK</sequence>
<protein>
    <submittedName>
        <fullName evidence="4">DNA-binding response regulator</fullName>
    </submittedName>
</protein>
<evidence type="ECO:0000259" key="3">
    <source>
        <dbReference type="PROSITE" id="PS50930"/>
    </source>
</evidence>
<dbReference type="PROSITE" id="PS50930">
    <property type="entry name" value="HTH_LYTTR"/>
    <property type="match status" value="1"/>
</dbReference>
<name>A0A365XUV1_9BACT</name>
<dbReference type="Gene3D" id="2.40.50.1020">
    <property type="entry name" value="LytTr DNA-binding domain"/>
    <property type="match status" value="1"/>
</dbReference>
<dbReference type="SUPFAM" id="SSF52172">
    <property type="entry name" value="CheY-like"/>
    <property type="match status" value="1"/>
</dbReference>
<dbReference type="GO" id="GO:0000156">
    <property type="term" value="F:phosphorelay response regulator activity"/>
    <property type="evidence" value="ECO:0007669"/>
    <property type="project" value="InterPro"/>
</dbReference>
<evidence type="ECO:0000313" key="4">
    <source>
        <dbReference type="EMBL" id="RBL89375.1"/>
    </source>
</evidence>
<dbReference type="PROSITE" id="PS50110">
    <property type="entry name" value="RESPONSE_REGULATORY"/>
    <property type="match status" value="1"/>
</dbReference>
<evidence type="ECO:0000256" key="1">
    <source>
        <dbReference type="PROSITE-ProRule" id="PRU00169"/>
    </source>
</evidence>
<dbReference type="SMART" id="SM00850">
    <property type="entry name" value="LytTR"/>
    <property type="match status" value="1"/>
</dbReference>
<feature type="domain" description="Response regulatory" evidence="2">
    <location>
        <begin position="2"/>
        <end position="113"/>
    </location>
</feature>
<accession>A0A365XUV1</accession>
<feature type="domain" description="HTH LytTR-type" evidence="3">
    <location>
        <begin position="129"/>
        <end position="191"/>
    </location>
</feature>
<dbReference type="Pfam" id="PF04397">
    <property type="entry name" value="LytTR"/>
    <property type="match status" value="1"/>
</dbReference>
<dbReference type="PANTHER" id="PTHR37299:SF1">
    <property type="entry name" value="STAGE 0 SPORULATION PROTEIN A HOMOLOG"/>
    <property type="match status" value="1"/>
</dbReference>
<gene>
    <name evidence="4" type="ORF">DF182_22910</name>
</gene>
<feature type="modified residue" description="4-aspartylphosphate" evidence="1">
    <location>
        <position position="53"/>
    </location>
</feature>
<dbReference type="AlphaFoldDB" id="A0A365XUV1"/>
<evidence type="ECO:0000259" key="2">
    <source>
        <dbReference type="PROSITE" id="PS50110"/>
    </source>
</evidence>
<dbReference type="InterPro" id="IPR011006">
    <property type="entry name" value="CheY-like_superfamily"/>
</dbReference>
<dbReference type="EMBL" id="QFFJ01000002">
    <property type="protein sequence ID" value="RBL89375.1"/>
    <property type="molecule type" value="Genomic_DNA"/>
</dbReference>
<comment type="caution">
    <text evidence="4">The sequence shown here is derived from an EMBL/GenBank/DDBJ whole genome shotgun (WGS) entry which is preliminary data.</text>
</comment>
<dbReference type="Pfam" id="PF00072">
    <property type="entry name" value="Response_reg"/>
    <property type="match status" value="1"/>
</dbReference>
<dbReference type="Gene3D" id="3.40.50.2300">
    <property type="match status" value="1"/>
</dbReference>
<reference evidence="4 5" key="1">
    <citation type="submission" date="2018-05" db="EMBL/GenBank/DDBJ databases">
        <title>Chitinophaga sp. K3CV102501T nov., isolated from isolated from a monsoon evergreen broad-leaved forest soil.</title>
        <authorList>
            <person name="Lv Y."/>
        </authorList>
    </citation>
    <scope>NUCLEOTIDE SEQUENCE [LARGE SCALE GENOMIC DNA]</scope>
    <source>
        <strain evidence="4 5">GDMCC 1.1325</strain>
    </source>
</reference>
<dbReference type="InterPro" id="IPR001789">
    <property type="entry name" value="Sig_transdc_resp-reg_receiver"/>
</dbReference>
<dbReference type="PANTHER" id="PTHR37299">
    <property type="entry name" value="TRANSCRIPTIONAL REGULATOR-RELATED"/>
    <property type="match status" value="1"/>
</dbReference>
<dbReference type="SMART" id="SM00448">
    <property type="entry name" value="REC"/>
    <property type="match status" value="1"/>
</dbReference>
<keyword evidence="5" id="KW-1185">Reference proteome</keyword>
<evidence type="ECO:0000313" key="5">
    <source>
        <dbReference type="Proteomes" id="UP000253410"/>
    </source>
</evidence>
<dbReference type="Proteomes" id="UP000253410">
    <property type="component" value="Unassembled WGS sequence"/>
</dbReference>
<dbReference type="InterPro" id="IPR046947">
    <property type="entry name" value="LytR-like"/>
</dbReference>
<dbReference type="RefSeq" id="WP_113618119.1">
    <property type="nucleotide sequence ID" value="NZ_QFFJ01000002.1"/>
</dbReference>
<keyword evidence="4" id="KW-0238">DNA-binding</keyword>
<keyword evidence="1" id="KW-0597">Phosphoprotein</keyword>